<keyword evidence="8" id="KW-0675">Receptor</keyword>
<dbReference type="Pfam" id="PF00003">
    <property type="entry name" value="7tm_3"/>
    <property type="match status" value="1"/>
</dbReference>
<dbReference type="InterPro" id="IPR000068">
    <property type="entry name" value="GPCR_3_Ca_sens_rcpt-rel"/>
</dbReference>
<keyword evidence="6" id="KW-0297">G-protein coupled receptor</keyword>
<proteinExistence type="predicted"/>
<feature type="transmembrane region" description="Helical" evidence="11">
    <location>
        <begin position="555"/>
        <end position="579"/>
    </location>
</feature>
<evidence type="ECO:0000256" key="7">
    <source>
        <dbReference type="ARBA" id="ARBA00023136"/>
    </source>
</evidence>
<keyword evidence="5 11" id="KW-1133">Transmembrane helix</keyword>
<dbReference type="InterPro" id="IPR038550">
    <property type="entry name" value="GPCR_3_9-Cys_sf"/>
</dbReference>
<feature type="transmembrane region" description="Helical" evidence="11">
    <location>
        <begin position="644"/>
        <end position="667"/>
    </location>
</feature>
<dbReference type="PANTHER" id="PTHR24061:SF599">
    <property type="entry name" value="G-PROTEIN COUPLED RECEPTORS FAMILY 3 PROFILE DOMAIN-CONTAINING PROTEIN"/>
    <property type="match status" value="1"/>
</dbReference>
<evidence type="ECO:0000256" key="3">
    <source>
        <dbReference type="ARBA" id="ARBA00022692"/>
    </source>
</evidence>
<dbReference type="Pfam" id="PF01094">
    <property type="entry name" value="ANF_receptor"/>
    <property type="match status" value="1"/>
</dbReference>
<keyword evidence="9" id="KW-0325">Glycoprotein</keyword>
<evidence type="ECO:0000256" key="5">
    <source>
        <dbReference type="ARBA" id="ARBA00022989"/>
    </source>
</evidence>
<evidence type="ECO:0000256" key="1">
    <source>
        <dbReference type="ARBA" id="ARBA00004651"/>
    </source>
</evidence>
<dbReference type="PRINTS" id="PR00248">
    <property type="entry name" value="GPCRMGR"/>
</dbReference>
<feature type="transmembrane region" description="Helical" evidence="11">
    <location>
        <begin position="591"/>
        <end position="617"/>
    </location>
</feature>
<dbReference type="Gene3D" id="2.10.50.30">
    <property type="entry name" value="GPCR, family 3, nine cysteines domain"/>
    <property type="match status" value="1"/>
</dbReference>
<evidence type="ECO:0000256" key="4">
    <source>
        <dbReference type="ARBA" id="ARBA00022729"/>
    </source>
</evidence>
<dbReference type="PRINTS" id="PR01535">
    <property type="entry name" value="VOMERONASL2R"/>
</dbReference>
<dbReference type="Pfam" id="PF07562">
    <property type="entry name" value="NCD3G"/>
    <property type="match status" value="1"/>
</dbReference>
<dbReference type="PROSITE" id="PS00981">
    <property type="entry name" value="G_PROTEIN_RECEP_F3_3"/>
    <property type="match status" value="1"/>
</dbReference>
<dbReference type="InterPro" id="IPR017978">
    <property type="entry name" value="GPCR_3_C"/>
</dbReference>
<dbReference type="InterPro" id="IPR001828">
    <property type="entry name" value="ANF_lig-bd_rcpt"/>
</dbReference>
<evidence type="ECO:0000256" key="12">
    <source>
        <dbReference type="SAM" id="SignalP"/>
    </source>
</evidence>
<feature type="transmembrane region" description="Helical" evidence="11">
    <location>
        <begin position="523"/>
        <end position="543"/>
    </location>
</feature>
<dbReference type="InterPro" id="IPR017979">
    <property type="entry name" value="GPCR_3_CS"/>
</dbReference>
<dbReference type="SUPFAM" id="SSF53822">
    <property type="entry name" value="Periplasmic binding protein-like I"/>
    <property type="match status" value="1"/>
</dbReference>
<dbReference type="AlphaFoldDB" id="A0A8D2IVH2"/>
<feature type="transmembrane region" description="Helical" evidence="11">
    <location>
        <begin position="679"/>
        <end position="699"/>
    </location>
</feature>
<feature type="domain" description="G-protein coupled receptors family 3 profile" evidence="13">
    <location>
        <begin position="485"/>
        <end position="749"/>
    </location>
</feature>
<dbReference type="Proteomes" id="UP000694545">
    <property type="component" value="Unplaced"/>
</dbReference>
<keyword evidence="15" id="KW-1185">Reference proteome</keyword>
<name>A0A8D2IVH2_VARKO</name>
<evidence type="ECO:0000256" key="8">
    <source>
        <dbReference type="ARBA" id="ARBA00023170"/>
    </source>
</evidence>
<dbReference type="CDD" id="cd15283">
    <property type="entry name" value="7tmC_V2R_pheromone"/>
    <property type="match status" value="1"/>
</dbReference>
<dbReference type="Gene3D" id="3.40.50.2300">
    <property type="match status" value="2"/>
</dbReference>
<dbReference type="InterPro" id="IPR000337">
    <property type="entry name" value="GPCR_3"/>
</dbReference>
<keyword evidence="2" id="KW-1003">Cell membrane</keyword>
<dbReference type="PROSITE" id="PS50259">
    <property type="entry name" value="G_PROTEIN_RECEP_F3_4"/>
    <property type="match status" value="1"/>
</dbReference>
<dbReference type="InterPro" id="IPR028082">
    <property type="entry name" value="Peripla_BP_I"/>
</dbReference>
<protein>
    <recommendedName>
        <fullName evidence="13">G-protein coupled receptors family 3 profile domain-containing protein</fullName>
    </recommendedName>
</protein>
<comment type="subcellular location">
    <subcellularLocation>
        <location evidence="1">Cell membrane</location>
        <topology evidence="1">Multi-pass membrane protein</topology>
    </subcellularLocation>
</comment>
<keyword evidence="4 12" id="KW-0732">Signal</keyword>
<dbReference type="InterPro" id="IPR004073">
    <property type="entry name" value="GPCR_3_vmron_rcpt_2"/>
</dbReference>
<feature type="transmembrane region" description="Helical" evidence="11">
    <location>
        <begin position="485"/>
        <end position="508"/>
    </location>
</feature>
<dbReference type="Ensembl" id="ENSVKKT00000004400.1">
    <property type="protein sequence ID" value="ENSVKKP00000004281.1"/>
    <property type="gene ID" value="ENSVKKG00000003164.1"/>
</dbReference>
<evidence type="ECO:0000313" key="14">
    <source>
        <dbReference type="Ensembl" id="ENSVKKP00000004281.1"/>
    </source>
</evidence>
<reference evidence="14" key="2">
    <citation type="submission" date="2025-09" db="UniProtKB">
        <authorList>
            <consortium name="Ensembl"/>
        </authorList>
    </citation>
    <scope>IDENTIFICATION</scope>
</reference>
<keyword evidence="7 11" id="KW-0472">Membrane</keyword>
<dbReference type="GO" id="GO:0004930">
    <property type="term" value="F:G protein-coupled receptor activity"/>
    <property type="evidence" value="ECO:0007669"/>
    <property type="project" value="UniProtKB-KW"/>
</dbReference>
<evidence type="ECO:0000256" key="2">
    <source>
        <dbReference type="ARBA" id="ARBA00022475"/>
    </source>
</evidence>
<sequence length="766" mass="85925">MWVFILALAFAVKEINENPWLLPNLTLGFHICDSYDNVRRTYHATMLLLSALERLIPNYMCDIQYSLTAVIGGLEPQISIHIATLLGIYKFPQVGVTFTFSVSDLWLCSRILSLLLHFQWTWIGVLIMNDDNEERIVQTVLSKFSQSGVCFAFVERIPIYSFDNKIIELLQMGVKIYDQVMGSNANTVVVYGDFYSTVTLSWSRYLPTLEKTVNKPRGKVFILTAQMELVSFLFQRDWDTEMFHGAIAFSHHSRDPPGFRTFLENRTPFSTKGDGFIQHFWQQVFCCMLPSTSVSYVANGDICTGEEKLETLPAPFFEMSVIGHSYSIYNAVYAVAHALHALRSSELKVRAKVNGGRWKLQKQPFAGEEVYFDQNGELVVGLDVINWIVFSNQSFQRIHIGKVDPQAPPGQALSLNEDGQPISVCSESCSPGFMKEVKEGEPFCCYECIQCPDEKISIDMGKECTLNQDFCISKTETFLSYEEPLGFSLALIALFFSFLTLLVLGIFVKHHNTPIVIANNRDLTYALLYSLLLCFLSVFLFIGQPEKIMCLLQQAAFGIIFAMAISSVPAKTITVIVAFMATKPGSRMQNWVGKGLAILIVSACSLIQVGICVGWLVTSPPFPDVDMHSEHGKIVLKCNEGSLTMLYCMLGYLGFLASMSFSVAFLARKLPDSFNEAKFISFSMLVFCSVWLSFVPTYLSTKGKYVVAVEIFSILASSVGLLGCIFPPRCYIIVLKPELNNREQLIRRKELPLGFKDAQSGLISQG</sequence>
<evidence type="ECO:0000259" key="13">
    <source>
        <dbReference type="PROSITE" id="PS50259"/>
    </source>
</evidence>
<feature type="signal peptide" evidence="12">
    <location>
        <begin position="1"/>
        <end position="17"/>
    </location>
</feature>
<dbReference type="OMA" id="VCKSRRC"/>
<reference evidence="14" key="1">
    <citation type="submission" date="2025-08" db="UniProtKB">
        <authorList>
            <consortium name="Ensembl"/>
        </authorList>
    </citation>
    <scope>IDENTIFICATION</scope>
</reference>
<organism evidence="14 15">
    <name type="scientific">Varanus komodoensis</name>
    <name type="common">Komodo dragon</name>
    <dbReference type="NCBI Taxonomy" id="61221"/>
    <lineage>
        <taxon>Eukaryota</taxon>
        <taxon>Metazoa</taxon>
        <taxon>Chordata</taxon>
        <taxon>Craniata</taxon>
        <taxon>Vertebrata</taxon>
        <taxon>Euteleostomi</taxon>
        <taxon>Lepidosauria</taxon>
        <taxon>Squamata</taxon>
        <taxon>Bifurcata</taxon>
        <taxon>Unidentata</taxon>
        <taxon>Episquamata</taxon>
        <taxon>Toxicofera</taxon>
        <taxon>Anguimorpha</taxon>
        <taxon>Paleoanguimorpha</taxon>
        <taxon>Varanoidea</taxon>
        <taxon>Varanidae</taxon>
        <taxon>Varanus</taxon>
    </lineage>
</organism>
<evidence type="ECO:0000313" key="15">
    <source>
        <dbReference type="Proteomes" id="UP000694545"/>
    </source>
</evidence>
<dbReference type="PANTHER" id="PTHR24061">
    <property type="entry name" value="CALCIUM-SENSING RECEPTOR-RELATED"/>
    <property type="match status" value="1"/>
</dbReference>
<feature type="transmembrane region" description="Helical" evidence="11">
    <location>
        <begin position="705"/>
        <end position="726"/>
    </location>
</feature>
<dbReference type="InterPro" id="IPR011500">
    <property type="entry name" value="GPCR_3_9-Cys_dom"/>
</dbReference>
<accession>A0A8D2IVH2</accession>
<dbReference type="FunFam" id="3.40.50.2300:FF:000024">
    <property type="entry name" value="Vomeronasal 2, receptor 73"/>
    <property type="match status" value="1"/>
</dbReference>
<evidence type="ECO:0000256" key="10">
    <source>
        <dbReference type="ARBA" id="ARBA00023224"/>
    </source>
</evidence>
<dbReference type="GO" id="GO:0005886">
    <property type="term" value="C:plasma membrane"/>
    <property type="evidence" value="ECO:0007669"/>
    <property type="project" value="UniProtKB-SubCell"/>
</dbReference>
<feature type="chain" id="PRO_5034296558" description="G-protein coupled receptors family 3 profile domain-containing protein" evidence="12">
    <location>
        <begin position="18"/>
        <end position="766"/>
    </location>
</feature>
<keyword evidence="10" id="KW-0807">Transducer</keyword>
<keyword evidence="3 11" id="KW-0812">Transmembrane</keyword>
<evidence type="ECO:0000256" key="6">
    <source>
        <dbReference type="ARBA" id="ARBA00023040"/>
    </source>
</evidence>
<evidence type="ECO:0000256" key="9">
    <source>
        <dbReference type="ARBA" id="ARBA00023180"/>
    </source>
</evidence>
<evidence type="ECO:0000256" key="11">
    <source>
        <dbReference type="SAM" id="Phobius"/>
    </source>
</evidence>